<dbReference type="PANTHER" id="PTHR19303">
    <property type="entry name" value="TRANSPOSON"/>
    <property type="match status" value="1"/>
</dbReference>
<reference evidence="2 3" key="1">
    <citation type="journal article" date="2019" name="Philos. Trans. R. Soc. Lond., B, Biol. Sci.">
        <title>Ant behaviour and brain gene expression of defending hosts depend on the ecological success of the intruding social parasite.</title>
        <authorList>
            <person name="Kaur R."/>
            <person name="Stoldt M."/>
            <person name="Jongepier E."/>
            <person name="Feldmeyer B."/>
            <person name="Menzel F."/>
            <person name="Bornberg-Bauer E."/>
            <person name="Foitzik S."/>
        </authorList>
    </citation>
    <scope>NUCLEOTIDE SEQUENCE [LARGE SCALE GENOMIC DNA]</scope>
    <source>
        <tissue evidence="2">Whole body</tissue>
    </source>
</reference>
<dbReference type="Pfam" id="PF03184">
    <property type="entry name" value="DDE_1"/>
    <property type="match status" value="1"/>
</dbReference>
<comment type="caution">
    <text evidence="2">The sequence shown here is derived from an EMBL/GenBank/DDBJ whole genome shotgun (WGS) entry which is preliminary data.</text>
</comment>
<protein>
    <recommendedName>
        <fullName evidence="1">DDE-1 domain-containing protein</fullName>
    </recommendedName>
</protein>
<dbReference type="AlphaFoldDB" id="A0A4S2KJL9"/>
<dbReference type="GO" id="GO:0005634">
    <property type="term" value="C:nucleus"/>
    <property type="evidence" value="ECO:0007669"/>
    <property type="project" value="TreeGrafter"/>
</dbReference>
<dbReference type="PANTHER" id="PTHR19303:SF71">
    <property type="entry name" value="ZINC FINGER PHD-TYPE DOMAIN-CONTAINING PROTEIN"/>
    <property type="match status" value="1"/>
</dbReference>
<organism evidence="2 3">
    <name type="scientific">Temnothorax longispinosus</name>
    <dbReference type="NCBI Taxonomy" id="300112"/>
    <lineage>
        <taxon>Eukaryota</taxon>
        <taxon>Metazoa</taxon>
        <taxon>Ecdysozoa</taxon>
        <taxon>Arthropoda</taxon>
        <taxon>Hexapoda</taxon>
        <taxon>Insecta</taxon>
        <taxon>Pterygota</taxon>
        <taxon>Neoptera</taxon>
        <taxon>Endopterygota</taxon>
        <taxon>Hymenoptera</taxon>
        <taxon>Apocrita</taxon>
        <taxon>Aculeata</taxon>
        <taxon>Formicoidea</taxon>
        <taxon>Formicidae</taxon>
        <taxon>Myrmicinae</taxon>
        <taxon>Temnothorax</taxon>
    </lineage>
</organism>
<dbReference type="GO" id="GO:0003677">
    <property type="term" value="F:DNA binding"/>
    <property type="evidence" value="ECO:0007669"/>
    <property type="project" value="TreeGrafter"/>
</dbReference>
<name>A0A4S2KJL9_9HYME</name>
<accession>A0A4S2KJL9</accession>
<keyword evidence="3" id="KW-1185">Reference proteome</keyword>
<evidence type="ECO:0000313" key="3">
    <source>
        <dbReference type="Proteomes" id="UP000310200"/>
    </source>
</evidence>
<dbReference type="InterPro" id="IPR050863">
    <property type="entry name" value="CenT-Element_Derived"/>
</dbReference>
<dbReference type="EMBL" id="QBLH01002099">
    <property type="protein sequence ID" value="TGZ49795.1"/>
    <property type="molecule type" value="Genomic_DNA"/>
</dbReference>
<dbReference type="Proteomes" id="UP000310200">
    <property type="component" value="Unassembled WGS sequence"/>
</dbReference>
<feature type="domain" description="DDE-1" evidence="1">
    <location>
        <begin position="10"/>
        <end position="133"/>
    </location>
</feature>
<proteinExistence type="predicted"/>
<evidence type="ECO:0000259" key="1">
    <source>
        <dbReference type="Pfam" id="PF03184"/>
    </source>
</evidence>
<evidence type="ECO:0000313" key="2">
    <source>
        <dbReference type="EMBL" id="TGZ49795.1"/>
    </source>
</evidence>
<dbReference type="STRING" id="300112.A0A4S2KJL9"/>
<dbReference type="InterPro" id="IPR004875">
    <property type="entry name" value="DDE_SF_endonuclease_dom"/>
</dbReference>
<dbReference type="InterPro" id="IPR036397">
    <property type="entry name" value="RNaseH_sf"/>
</dbReference>
<gene>
    <name evidence="2" type="ORF">DBV15_12515</name>
</gene>
<sequence length="137" mass="15200">MTSGERGTLVTVAVAVNAAGNSIPPFIIFPRKKFQPHFIRDGPVGCSGDANPSGWMVEENFIKYAEHFVAHVRCSKEHPCLLLLDNHESHMSPDDLDYFKEHGVTLLSFPPHCSHKLQPLDRSVYGPLKKYVKGGST</sequence>
<dbReference type="Gene3D" id="3.30.420.10">
    <property type="entry name" value="Ribonuclease H-like superfamily/Ribonuclease H"/>
    <property type="match status" value="1"/>
</dbReference>